<dbReference type="SUPFAM" id="SSF51735">
    <property type="entry name" value="NAD(P)-binding Rossmann-fold domains"/>
    <property type="match status" value="1"/>
</dbReference>
<keyword evidence="4 9" id="KW-0560">Oxidoreductase</keyword>
<dbReference type="NCBIfam" id="TIGR01771">
    <property type="entry name" value="L-LDH-NAD"/>
    <property type="match status" value="1"/>
</dbReference>
<dbReference type="InterPro" id="IPR036291">
    <property type="entry name" value="NAD(P)-bd_dom_sf"/>
</dbReference>
<feature type="binding site" evidence="8">
    <location>
        <begin position="16"/>
        <end position="21"/>
    </location>
    <ligand>
        <name>NAD(+)</name>
        <dbReference type="ChEBI" id="CHEBI:57540"/>
    </ligand>
</feature>
<dbReference type="NCBIfam" id="NF000824">
    <property type="entry name" value="PRK00066.1"/>
    <property type="match status" value="1"/>
</dbReference>
<evidence type="ECO:0000259" key="12">
    <source>
        <dbReference type="Pfam" id="PF02866"/>
    </source>
</evidence>
<comment type="catalytic activity">
    <reaction evidence="6 9">
        <text>(S)-lactate + NAD(+) = pyruvate + NADH + H(+)</text>
        <dbReference type="Rhea" id="RHEA:23444"/>
        <dbReference type="ChEBI" id="CHEBI:15361"/>
        <dbReference type="ChEBI" id="CHEBI:15378"/>
        <dbReference type="ChEBI" id="CHEBI:16651"/>
        <dbReference type="ChEBI" id="CHEBI:57540"/>
        <dbReference type="ChEBI" id="CHEBI:57945"/>
        <dbReference type="EC" id="1.1.1.27"/>
    </reaction>
</comment>
<dbReference type="GO" id="GO:0006089">
    <property type="term" value="P:lactate metabolic process"/>
    <property type="evidence" value="ECO:0007669"/>
    <property type="project" value="TreeGrafter"/>
</dbReference>
<dbReference type="InterPro" id="IPR001557">
    <property type="entry name" value="L-lactate/malate_DH"/>
</dbReference>
<evidence type="ECO:0000256" key="7">
    <source>
        <dbReference type="PIRSR" id="PIRSR000102-1"/>
    </source>
</evidence>
<gene>
    <name evidence="13" type="primary">TDEL0C07030</name>
    <name evidence="13" type="ORF">TDEL_0C07030</name>
</gene>
<dbReference type="PANTHER" id="PTHR43128:SF16">
    <property type="entry name" value="L-LACTATE DEHYDROGENASE"/>
    <property type="match status" value="1"/>
</dbReference>
<protein>
    <recommendedName>
        <fullName evidence="3 9">L-lactate dehydrogenase</fullName>
        <ecNumber evidence="3 9">1.1.1.27</ecNumber>
    </recommendedName>
</protein>
<dbReference type="EC" id="1.1.1.27" evidence="3 9"/>
<dbReference type="KEGG" id="tdl:TDEL_0C07030"/>
<dbReference type="InParanoid" id="G8ZQV5"/>
<dbReference type="Pfam" id="PF02866">
    <property type="entry name" value="Ldh_1_C"/>
    <property type="match status" value="1"/>
</dbReference>
<dbReference type="Proteomes" id="UP000005627">
    <property type="component" value="Chromosome 3"/>
</dbReference>
<evidence type="ECO:0000313" key="14">
    <source>
        <dbReference type="Proteomes" id="UP000005627"/>
    </source>
</evidence>
<dbReference type="CDD" id="cd05292">
    <property type="entry name" value="LDH_2"/>
    <property type="match status" value="1"/>
</dbReference>
<dbReference type="GO" id="GO:0005737">
    <property type="term" value="C:cytoplasm"/>
    <property type="evidence" value="ECO:0007669"/>
    <property type="project" value="InterPro"/>
</dbReference>
<evidence type="ECO:0000256" key="8">
    <source>
        <dbReference type="PIRSR" id="PIRSR000102-3"/>
    </source>
</evidence>
<dbReference type="PANTHER" id="PTHR43128">
    <property type="entry name" value="L-2-HYDROXYCARBOXYLATE DEHYDROGENASE (NAD(P)(+))"/>
    <property type="match status" value="1"/>
</dbReference>
<keyword evidence="10" id="KW-0472">Membrane</keyword>
<dbReference type="InterPro" id="IPR015955">
    <property type="entry name" value="Lactate_DH/Glyco_Ohase_4_C"/>
</dbReference>
<organism evidence="13 14">
    <name type="scientific">Torulaspora delbrueckii</name>
    <name type="common">Yeast</name>
    <name type="synonym">Candida colliculosa</name>
    <dbReference type="NCBI Taxonomy" id="4950"/>
    <lineage>
        <taxon>Eukaryota</taxon>
        <taxon>Fungi</taxon>
        <taxon>Dikarya</taxon>
        <taxon>Ascomycota</taxon>
        <taxon>Saccharomycotina</taxon>
        <taxon>Saccharomycetes</taxon>
        <taxon>Saccharomycetales</taxon>
        <taxon>Saccharomycetaceae</taxon>
        <taxon>Torulaspora</taxon>
    </lineage>
</organism>
<accession>G8ZQV5</accession>
<proteinExistence type="inferred from homology"/>
<dbReference type="PIRSF" id="PIRSF000102">
    <property type="entry name" value="Lac_mal_DH"/>
    <property type="match status" value="1"/>
</dbReference>
<dbReference type="PROSITE" id="PS00064">
    <property type="entry name" value="L_LDH"/>
    <property type="match status" value="1"/>
</dbReference>
<evidence type="ECO:0000256" key="5">
    <source>
        <dbReference type="ARBA" id="ARBA00023027"/>
    </source>
</evidence>
<dbReference type="HOGENOM" id="CLU_045401_1_1_1"/>
<dbReference type="Gene3D" id="3.40.50.720">
    <property type="entry name" value="NAD(P)-binding Rossmann-like Domain"/>
    <property type="match status" value="1"/>
</dbReference>
<name>G8ZQV5_TORDE</name>
<dbReference type="RefSeq" id="XP_003680803.1">
    <property type="nucleotide sequence ID" value="XM_003680755.1"/>
</dbReference>
<dbReference type="GeneID" id="11502009"/>
<comment type="pathway">
    <text evidence="1 9">Fermentation; pyruvate fermentation to lactate; (S)-lactate from pyruvate: step 1/1.</text>
</comment>
<sequence length="319" mass="34114">MSTRKDLKPVKIAVVGVGSVGSTTAYTLLLSGMAADIILIVINKDKAVGEFMDLNHASPLSSEIQVRVGTYEDCADCAIVIVTGGANQKPGQSRMDLVSKNAKIMEDIIPQIAKNAPNTILLLATNPVDVLTLIAYKLSGFPPQRVIGSGTLLDSVRLRYNLGRYFDVSSGSVDAFIVGEHGDSEVAAWSLASIAGMRLADYCEQSGMKFDKAALHKIYEETRDAASNIIKRKGYTAYGIAEGLTYIVSAILKDEGALLTVSTVGEYYGIKDVALSVPAKVGRNGAHHVAKLLLQDEEIKEIQKSAESIKAACKKVGYD</sequence>
<feature type="domain" description="Lactate/malate dehydrogenase N-terminal" evidence="11">
    <location>
        <begin position="10"/>
        <end position="148"/>
    </location>
</feature>
<evidence type="ECO:0000256" key="9">
    <source>
        <dbReference type="RuleBase" id="RU000496"/>
    </source>
</evidence>
<evidence type="ECO:0000256" key="1">
    <source>
        <dbReference type="ARBA" id="ARBA00004843"/>
    </source>
</evidence>
<dbReference type="PRINTS" id="PR00086">
    <property type="entry name" value="LLDHDRGNASE"/>
</dbReference>
<comment type="similarity">
    <text evidence="2">Belongs to the LDH/MDH superfamily. LDH family.</text>
</comment>
<dbReference type="HAMAP" id="MF_00488">
    <property type="entry name" value="Lactate_dehydrog"/>
    <property type="match status" value="1"/>
</dbReference>
<evidence type="ECO:0000256" key="2">
    <source>
        <dbReference type="ARBA" id="ARBA00006054"/>
    </source>
</evidence>
<dbReference type="Pfam" id="PF00056">
    <property type="entry name" value="Ldh_1_N"/>
    <property type="match status" value="1"/>
</dbReference>
<dbReference type="Gene3D" id="3.90.110.10">
    <property type="entry name" value="Lactate dehydrogenase/glycoside hydrolase, family 4, C-terminal"/>
    <property type="match status" value="1"/>
</dbReference>
<feature type="active site" description="Proton acceptor" evidence="7">
    <location>
        <position position="181"/>
    </location>
</feature>
<keyword evidence="10" id="KW-1133">Transmembrane helix</keyword>
<evidence type="ECO:0000256" key="3">
    <source>
        <dbReference type="ARBA" id="ARBA00012967"/>
    </source>
</evidence>
<evidence type="ECO:0000259" key="11">
    <source>
        <dbReference type="Pfam" id="PF00056"/>
    </source>
</evidence>
<dbReference type="InterPro" id="IPR022383">
    <property type="entry name" value="Lactate/malate_DH_C"/>
</dbReference>
<dbReference type="UniPathway" id="UPA00554">
    <property type="reaction ID" value="UER00611"/>
</dbReference>
<dbReference type="InterPro" id="IPR018177">
    <property type="entry name" value="L-lactate_DH_AS"/>
</dbReference>
<feature type="transmembrane region" description="Helical" evidence="10">
    <location>
        <begin position="12"/>
        <end position="42"/>
    </location>
</feature>
<dbReference type="SUPFAM" id="SSF56327">
    <property type="entry name" value="LDH C-terminal domain-like"/>
    <property type="match status" value="1"/>
</dbReference>
<dbReference type="STRING" id="1076872.G8ZQV5"/>
<feature type="domain" description="Lactate/malate dehydrogenase C-terminal" evidence="12">
    <location>
        <begin position="151"/>
        <end position="316"/>
    </location>
</feature>
<dbReference type="FunFam" id="3.40.50.720:FF:000018">
    <property type="entry name" value="Malate dehydrogenase"/>
    <property type="match status" value="1"/>
</dbReference>
<feature type="binding site" evidence="8">
    <location>
        <position position="101"/>
    </location>
    <ligand>
        <name>NAD(+)</name>
        <dbReference type="ChEBI" id="CHEBI:57540"/>
    </ligand>
</feature>
<evidence type="ECO:0000256" key="6">
    <source>
        <dbReference type="ARBA" id="ARBA00049258"/>
    </source>
</evidence>
<dbReference type="InterPro" id="IPR011304">
    <property type="entry name" value="L-lactate_DH"/>
</dbReference>
<evidence type="ECO:0000256" key="10">
    <source>
        <dbReference type="SAM" id="Phobius"/>
    </source>
</evidence>
<dbReference type="GO" id="GO:0004459">
    <property type="term" value="F:L-lactate dehydrogenase (NAD+) activity"/>
    <property type="evidence" value="ECO:0007669"/>
    <property type="project" value="UniProtKB-EC"/>
</dbReference>
<evidence type="ECO:0000256" key="4">
    <source>
        <dbReference type="ARBA" id="ARBA00023002"/>
    </source>
</evidence>
<dbReference type="EMBL" id="HE616744">
    <property type="protein sequence ID" value="CCE91592.1"/>
    <property type="molecule type" value="Genomic_DNA"/>
</dbReference>
<dbReference type="AlphaFoldDB" id="G8ZQV5"/>
<keyword evidence="5 8" id="KW-0520">NAD</keyword>
<reference evidence="13 14" key="1">
    <citation type="journal article" date="2011" name="Proc. Natl. Acad. Sci. U.S.A.">
        <title>Evolutionary erosion of yeast sex chromosomes by mating-type switching accidents.</title>
        <authorList>
            <person name="Gordon J.L."/>
            <person name="Armisen D."/>
            <person name="Proux-Wera E."/>
            <person name="Oheigeartaigh S.S."/>
            <person name="Byrne K.P."/>
            <person name="Wolfe K.H."/>
        </authorList>
    </citation>
    <scope>NUCLEOTIDE SEQUENCE [LARGE SCALE GENOMIC DNA]</scope>
    <source>
        <strain evidence="14">ATCC 10662 / CBS 1146 / NBRC 0425 / NCYC 2629 / NRRL Y-866</strain>
    </source>
</reference>
<evidence type="ECO:0000313" key="13">
    <source>
        <dbReference type="EMBL" id="CCE91592.1"/>
    </source>
</evidence>
<keyword evidence="10" id="KW-0812">Transmembrane</keyword>
<keyword evidence="14" id="KW-1185">Reference proteome</keyword>
<dbReference type="InterPro" id="IPR001236">
    <property type="entry name" value="Lactate/malate_DH_N"/>
</dbReference>
<dbReference type="OrthoDB" id="6270329at2759"/>
<dbReference type="eggNOG" id="KOG1495">
    <property type="taxonomic scope" value="Eukaryota"/>
</dbReference>